<organism evidence="1 2">
    <name type="scientific">Variovorax boronicumulans</name>
    <dbReference type="NCBI Taxonomy" id="436515"/>
    <lineage>
        <taxon>Bacteria</taxon>
        <taxon>Pseudomonadati</taxon>
        <taxon>Pseudomonadota</taxon>
        <taxon>Betaproteobacteria</taxon>
        <taxon>Burkholderiales</taxon>
        <taxon>Comamonadaceae</taxon>
        <taxon>Variovorax</taxon>
    </lineage>
</organism>
<dbReference type="EMBL" id="CP023284">
    <property type="protein sequence ID" value="ATA53937.1"/>
    <property type="molecule type" value="Genomic_DNA"/>
</dbReference>
<protein>
    <submittedName>
        <fullName evidence="1">Uncharacterized protein</fullName>
    </submittedName>
</protein>
<reference evidence="1 2" key="1">
    <citation type="submission" date="2017-09" db="EMBL/GenBank/DDBJ databases">
        <title>The diverse metabolic capabilities of V. boronicumulans make it an excellent choice for continued studies on novel biodegradation.</title>
        <authorList>
            <person name="Sun S."/>
        </authorList>
    </citation>
    <scope>NUCLEOTIDE SEQUENCE [LARGE SCALE GENOMIC DNA]</scope>
    <source>
        <strain evidence="1 2">J1</strain>
    </source>
</reference>
<gene>
    <name evidence="1" type="ORF">CKY39_12430</name>
</gene>
<dbReference type="AlphaFoldDB" id="A0A250DHT9"/>
<sequence length="94" mass="9971">MGYAVYVIADGASRPQIEAAGQSYRNALDDDLGGANQVKPCLRSWAKGKEGNTLTSQEDAESGAWIRANHQAQVAATKHLVGAKDPSFLVKLDA</sequence>
<accession>A0A250DHT9</accession>
<name>A0A250DHT9_9BURK</name>
<proteinExistence type="predicted"/>
<evidence type="ECO:0000313" key="2">
    <source>
        <dbReference type="Proteomes" id="UP000217154"/>
    </source>
</evidence>
<evidence type="ECO:0000313" key="1">
    <source>
        <dbReference type="EMBL" id="ATA53937.1"/>
    </source>
</evidence>
<dbReference type="RefSeq" id="WP_095744677.1">
    <property type="nucleotide sequence ID" value="NZ_CP023284.1"/>
</dbReference>
<dbReference type="KEGG" id="vbo:CKY39_12430"/>
<dbReference type="Proteomes" id="UP000217154">
    <property type="component" value="Chromosome"/>
</dbReference>